<evidence type="ECO:0000313" key="1">
    <source>
        <dbReference type="EMBL" id="AHL18509.1"/>
    </source>
</evidence>
<dbReference type="Proteomes" id="UP000019700">
    <property type="component" value="Genome"/>
</dbReference>
<evidence type="ECO:0000313" key="2">
    <source>
        <dbReference type="Proteomes" id="UP000019700"/>
    </source>
</evidence>
<dbReference type="KEGG" id="vg:18938350"/>
<dbReference type="RefSeq" id="YP_009021484.1">
    <property type="nucleotide sequence ID" value="NC_023859.1"/>
</dbReference>
<dbReference type="EMBL" id="KJ173786">
    <property type="protein sequence ID" value="AHL18509.1"/>
    <property type="molecule type" value="Genomic_DNA"/>
</dbReference>
<keyword evidence="2" id="KW-1185">Reference proteome</keyword>
<accession>W8NNX0</accession>
<name>W8NNX0_9CAUD</name>
<reference evidence="1 2" key="1">
    <citation type="journal article" date="2014" name="Arch. Virol.">
        <title>Complete genome sequence of a novel phage, vB_MoxS-ISF9, infecting methylotrophic Microbacterium: first report of a virulent Microbacterium phage.</title>
        <authorList>
            <person name="Zamani I."/>
            <person name="Bouzari M."/>
            <person name="Emtiazi G."/>
            <person name="Ghasemi S.M."/>
            <person name="Chang H.I."/>
        </authorList>
    </citation>
    <scope>NUCLEOTIDE SEQUENCE [LARGE SCALE GENOMIC DNA]</scope>
</reference>
<proteinExistence type="predicted"/>
<sequence length="161" mass="18029">MAPQAWTSVYPWGASAFGLAIYPPDRLQWSYQRLEEVNMTESVNSVRFVINVLDKESTVIEKRGYRMRDVAELDGDYMVEEVQRVIEQTVDNIGMETLGATHVLLTVSVGFDSEPYIPERTALNYCSMPFGRGFDVPADVAGQATGVMRTIIADRDRGEAL</sequence>
<protein>
    <submittedName>
        <fullName evidence="1">Uncharacterized protein</fullName>
    </submittedName>
</protein>
<gene>
    <name evidence="1" type="ORF">ISF9_039</name>
</gene>
<organism evidence="1 2">
    <name type="scientific">Microbacterium phage vB_MoxS-ISF9</name>
    <dbReference type="NCBI Taxonomy" id="1458670"/>
    <lineage>
        <taxon>Viruses</taxon>
        <taxon>Duplodnaviria</taxon>
        <taxon>Heunggongvirae</taxon>
        <taxon>Uroviricota</taxon>
        <taxon>Caudoviricetes</taxon>
        <taxon>Farahnazvirus</taxon>
        <taxon>Farahnazvirus ISF9</taxon>
    </lineage>
</organism>
<dbReference type="GeneID" id="18938350"/>